<dbReference type="AlphaFoldDB" id="E6W1U9"/>
<dbReference type="InParanoid" id="E6W1U9"/>
<evidence type="ECO:0000313" key="2">
    <source>
        <dbReference type="Proteomes" id="UP000002572"/>
    </source>
</evidence>
<name>E6W1U9_DESIS</name>
<dbReference type="OrthoDB" id="5516626at2"/>
<protein>
    <recommendedName>
        <fullName evidence="3">Type IV pilus assembly PilZ</fullName>
    </recommendedName>
</protein>
<evidence type="ECO:0008006" key="3">
    <source>
        <dbReference type="Google" id="ProtNLM"/>
    </source>
</evidence>
<dbReference type="KEGG" id="din:Selin_0737"/>
<proteinExistence type="predicted"/>
<reference evidence="1 2" key="1">
    <citation type="submission" date="2010-12" db="EMBL/GenBank/DDBJ databases">
        <title>Complete sequence of Desulfurispirillum indicum S5.</title>
        <authorList>
            <consortium name="US DOE Joint Genome Institute"/>
            <person name="Lucas S."/>
            <person name="Copeland A."/>
            <person name="Lapidus A."/>
            <person name="Cheng J.-F."/>
            <person name="Goodwin L."/>
            <person name="Pitluck S."/>
            <person name="Chertkov O."/>
            <person name="Held B."/>
            <person name="Detter J.C."/>
            <person name="Han C."/>
            <person name="Tapia R."/>
            <person name="Land M."/>
            <person name="Hauser L."/>
            <person name="Kyrpides N."/>
            <person name="Ivanova N."/>
            <person name="Mikhailova N."/>
            <person name="Haggblom M."/>
            <person name="Rauschenbach I."/>
            <person name="Bini E."/>
            <person name="Woyke T."/>
        </authorList>
    </citation>
    <scope>NUCLEOTIDE SEQUENCE [LARGE SCALE GENOMIC DNA]</scope>
    <source>
        <strain evidence="2">ATCC BAA-1389 / DSM 22839 / S5</strain>
    </source>
</reference>
<dbReference type="RefSeq" id="WP_013505369.1">
    <property type="nucleotide sequence ID" value="NC_014836.1"/>
</dbReference>
<organism evidence="1 2">
    <name type="scientific">Desulfurispirillum indicum (strain ATCC BAA-1389 / DSM 22839 / S5)</name>
    <dbReference type="NCBI Taxonomy" id="653733"/>
    <lineage>
        <taxon>Bacteria</taxon>
        <taxon>Pseudomonadati</taxon>
        <taxon>Chrysiogenota</taxon>
        <taxon>Chrysiogenia</taxon>
        <taxon>Chrysiogenales</taxon>
        <taxon>Chrysiogenaceae</taxon>
        <taxon>Desulfurispirillum</taxon>
    </lineage>
</organism>
<sequence length="260" mass="29626">MLSPGTQIELALRTVQGLELWCSATVDKVSESVVLVRLNTQIAMDYGNISSSEDYPVTVNVIDGEVLVTQEGRIAGKLRDEVYGIRLVGEATRHEYTSIEDRIKVHYKPLSEQEYYATRPEMRSYRTPQPNMPKYLDANDDIPQSLMKFIGDINYKLDRILNLLESHSSEKLVIKDFFHTSRVGGGFLIGEKGEVGSAYLLQIKIPIYPYHEFYAIGKGVPFSGGATGILFTYISEDDREELIKYVFERQREILKSKRKQ</sequence>
<accession>E6W1U9</accession>
<dbReference type="EMBL" id="CP002432">
    <property type="protein sequence ID" value="ADU65481.1"/>
    <property type="molecule type" value="Genomic_DNA"/>
</dbReference>
<dbReference type="HOGENOM" id="CLU_1068442_0_0_0"/>
<evidence type="ECO:0000313" key="1">
    <source>
        <dbReference type="EMBL" id="ADU65481.1"/>
    </source>
</evidence>
<dbReference type="STRING" id="653733.Selin_0737"/>
<gene>
    <name evidence="1" type="ordered locus">Selin_0737</name>
</gene>
<keyword evidence="2" id="KW-1185">Reference proteome</keyword>
<dbReference type="Proteomes" id="UP000002572">
    <property type="component" value="Chromosome"/>
</dbReference>